<comment type="subunit">
    <text evidence="4">Monomer.</text>
</comment>
<dbReference type="GO" id="GO:0046872">
    <property type="term" value="F:metal ion binding"/>
    <property type="evidence" value="ECO:0007669"/>
    <property type="project" value="UniProtKB-KW"/>
</dbReference>
<dbReference type="Gene3D" id="3.10.450.40">
    <property type="match status" value="1"/>
</dbReference>
<comment type="subcellular location">
    <subcellularLocation>
        <location evidence="2">Secreted</location>
    </subcellularLocation>
</comment>
<dbReference type="Pfam" id="PF04389">
    <property type="entry name" value="Peptidase_M28"/>
    <property type="match status" value="1"/>
</dbReference>
<dbReference type="GO" id="GO:0004222">
    <property type="term" value="F:metalloendopeptidase activity"/>
    <property type="evidence" value="ECO:0007669"/>
    <property type="project" value="InterPro"/>
</dbReference>
<evidence type="ECO:0000259" key="14">
    <source>
        <dbReference type="SMART" id="SM00495"/>
    </source>
</evidence>
<organism evidence="15 16">
    <name type="scientific">Kitasatospora xanthocidica</name>
    <dbReference type="NCBI Taxonomy" id="83382"/>
    <lineage>
        <taxon>Bacteria</taxon>
        <taxon>Bacillati</taxon>
        <taxon>Actinomycetota</taxon>
        <taxon>Actinomycetes</taxon>
        <taxon>Kitasatosporales</taxon>
        <taxon>Streptomycetaceae</taxon>
        <taxon>Kitasatospora</taxon>
    </lineage>
</organism>
<dbReference type="InterPro" id="IPR003610">
    <property type="entry name" value="CBM5/12"/>
</dbReference>
<dbReference type="Gene3D" id="3.40.630.10">
    <property type="entry name" value="Zn peptidases"/>
    <property type="match status" value="1"/>
</dbReference>
<evidence type="ECO:0000256" key="6">
    <source>
        <dbReference type="ARBA" id="ARBA00022670"/>
    </source>
</evidence>
<name>A0A373A3R0_9ACTN</name>
<comment type="caution">
    <text evidence="15">The sequence shown here is derived from an EMBL/GenBank/DDBJ whole genome shotgun (WGS) entry which is preliminary data.</text>
</comment>
<dbReference type="FunFam" id="3.40.630.10:FF:000066">
    <property type="entry name" value="M28 family peptidase"/>
    <property type="match status" value="1"/>
</dbReference>
<dbReference type="GO" id="GO:0006508">
    <property type="term" value="P:proteolysis"/>
    <property type="evidence" value="ECO:0007669"/>
    <property type="project" value="UniProtKB-KW"/>
</dbReference>
<dbReference type="CDD" id="cd12214">
    <property type="entry name" value="ChiA1_BD"/>
    <property type="match status" value="1"/>
</dbReference>
<dbReference type="Proteomes" id="UP000263377">
    <property type="component" value="Unassembled WGS sequence"/>
</dbReference>
<keyword evidence="8 13" id="KW-0732">Signal</keyword>
<sequence length="1058" mass="107702">MTTATTLTVLAGMIAAATGPATAAPTPSPAPPSALAAAVNAADAAANAGLDALAKGPGETYERKTVTPWLGGLYSVSYERSYHGLPVVGGDAVVLADSQGKVRALQSAATGPVGGSTTPQVSAADAEKTARTKLATVDSADSPRLVVRVKDGTGRLAWETVLKGRTASAPSTLHVFVDAATGEVLDSYDDVRAGTINSKWNGPAPVTISTTSSGGSYSLRDPNRPGLSCSDYSTGQVFSKSSDSWGNGSPSTKETGCGDAMFAAQKEWDMLRDWLGRNGHNGNGGSWPVKVGLNDVNAYWDGSTISIGHSQANEWIAAIDVVGHEFGHGIDQYTPGGANNESGLGEATGDIMGALTESYANEPAPYDSPDYTVGEMINLVGQGPIRNMYNPSLVNNDPNCYSASIPQTEEHAAAGPLNHWFYLLAEGSNPGGGKPTSPTCNNSSVTGIGIKDAGRVFYGGMLLKTSGMTYKRYRTATLTAAKSLDATCAFFNRTKAAWDAVSVPAQSGDPTCTPSGNNDFSLSLGPASGSVQPGASTSSTVSTAVTSGTAQTVGLTASGLPAGVTASFNPSSVQAGSSSTLTLSASAAAVAGTYQITVTGTAGATTHTAQYGLTVGGGGNPGGPAPDIDVAKVQAHLSQLNTIANQNGGHRRAGSAGHSQSIAYIKAKLQAAGYNVTEQTCTSCSYQSNNLIADWPGGPSDQVTMFGAHLDSVSAGPGINDNGSGSAVLLENALVLAQQNPSLTRHVRFGWWTGEEQGLQGSQSYVGQLSSAQRSAIKAYYNFDMVGSPNAGYFINNINSAASAPMKAYWDSLNLKPEENVEGQGRSDDYSFQQAGIPTSGYAAGADATKTSAQAAKWGGTAGRSYDSCYHSSCDTTSNVDATVLNRNADGVAYTIWKTSVGGTAPANDFSLSVNPTTATVKPGDTTTATVATSTTSGSAQTVNLTASGAPAGVTVSFNPSSVQSGGSATLTVATAASTATGTYTITLTGTGSATHSTSFSLVVGNDSPNPGGTWTPGTTYQAGDVVTYNGVSYRCLQGHTAQVGWEPPIVPALWQAV</sequence>
<dbReference type="Pfam" id="PF02839">
    <property type="entry name" value="CBM_5_12"/>
    <property type="match status" value="1"/>
</dbReference>
<dbReference type="Gene3D" id="1.10.390.10">
    <property type="entry name" value="Neutral Protease Domain 2"/>
    <property type="match status" value="1"/>
</dbReference>
<dbReference type="Pfam" id="PF01447">
    <property type="entry name" value="Peptidase_M4"/>
    <property type="match status" value="1"/>
</dbReference>
<dbReference type="InterPro" id="IPR007484">
    <property type="entry name" value="Peptidase_M28"/>
</dbReference>
<protein>
    <submittedName>
        <fullName evidence="15">Peptidase M28</fullName>
    </submittedName>
</protein>
<evidence type="ECO:0000256" key="5">
    <source>
        <dbReference type="ARBA" id="ARBA00022525"/>
    </source>
</evidence>
<keyword evidence="11" id="KW-0482">Metalloprotease</keyword>
<dbReference type="FunFam" id="2.10.10.20:FF:000004">
    <property type="entry name" value="Peptidase M28"/>
    <property type="match status" value="1"/>
</dbReference>
<reference evidence="15 16" key="1">
    <citation type="submission" date="2018-08" db="EMBL/GenBank/DDBJ databases">
        <title>Diversity &amp; Physiological Properties of Lignin-Decomposing Actinobacteria from Soil.</title>
        <authorList>
            <person name="Roh S.G."/>
            <person name="Kim S.B."/>
        </authorList>
    </citation>
    <scope>NUCLEOTIDE SEQUENCE [LARGE SCALE GENOMIC DNA]</scope>
    <source>
        <strain evidence="15 16">MMS17-GH009</strain>
    </source>
</reference>
<dbReference type="GO" id="GO:0004177">
    <property type="term" value="F:aminopeptidase activity"/>
    <property type="evidence" value="ECO:0007669"/>
    <property type="project" value="InterPro"/>
</dbReference>
<evidence type="ECO:0000313" key="15">
    <source>
        <dbReference type="EMBL" id="RGD62796.1"/>
    </source>
</evidence>
<evidence type="ECO:0000256" key="7">
    <source>
        <dbReference type="ARBA" id="ARBA00022723"/>
    </source>
</evidence>
<comment type="cofactor">
    <cofactor evidence="1">
        <name>Zn(2+)</name>
        <dbReference type="ChEBI" id="CHEBI:29105"/>
    </cofactor>
</comment>
<evidence type="ECO:0000256" key="11">
    <source>
        <dbReference type="ARBA" id="ARBA00023049"/>
    </source>
</evidence>
<dbReference type="Gene3D" id="2.10.10.20">
    <property type="entry name" value="Carbohydrate-binding module superfamily 5/12"/>
    <property type="match status" value="1"/>
</dbReference>
<dbReference type="InterPro" id="IPR036573">
    <property type="entry name" value="CBM_sf_5/12"/>
</dbReference>
<evidence type="ECO:0000256" key="8">
    <source>
        <dbReference type="ARBA" id="ARBA00022729"/>
    </source>
</evidence>
<dbReference type="InterPro" id="IPR011096">
    <property type="entry name" value="FTP_domain"/>
</dbReference>
<dbReference type="GO" id="GO:0005975">
    <property type="term" value="P:carbohydrate metabolic process"/>
    <property type="evidence" value="ECO:0007669"/>
    <property type="project" value="InterPro"/>
</dbReference>
<keyword evidence="5" id="KW-0964">Secreted</keyword>
<evidence type="ECO:0000256" key="12">
    <source>
        <dbReference type="ARBA" id="ARBA00023157"/>
    </source>
</evidence>
<dbReference type="CDD" id="cd03876">
    <property type="entry name" value="M28_SGAP_like"/>
    <property type="match status" value="1"/>
</dbReference>
<keyword evidence="16" id="KW-1185">Reference proteome</keyword>
<evidence type="ECO:0000256" key="4">
    <source>
        <dbReference type="ARBA" id="ARBA00011245"/>
    </source>
</evidence>
<dbReference type="Pfam" id="PF02868">
    <property type="entry name" value="Peptidase_M4_C"/>
    <property type="match status" value="1"/>
</dbReference>
<feature type="signal peptide" evidence="13">
    <location>
        <begin position="1"/>
        <end position="23"/>
    </location>
</feature>
<dbReference type="InterPro" id="IPR001570">
    <property type="entry name" value="Peptidase_M4_C_domain"/>
</dbReference>
<evidence type="ECO:0000256" key="2">
    <source>
        <dbReference type="ARBA" id="ARBA00004613"/>
    </source>
</evidence>
<dbReference type="Gene3D" id="3.10.170.10">
    <property type="match status" value="1"/>
</dbReference>
<dbReference type="InterPro" id="IPR050728">
    <property type="entry name" value="Zinc_Metalloprotease_M4"/>
</dbReference>
<dbReference type="PANTHER" id="PTHR33794">
    <property type="entry name" value="BACILLOLYSIN"/>
    <property type="match status" value="1"/>
</dbReference>
<keyword evidence="12" id="KW-1015">Disulfide bond</keyword>
<dbReference type="EMBL" id="QVIG01000001">
    <property type="protein sequence ID" value="RGD62796.1"/>
    <property type="molecule type" value="Genomic_DNA"/>
</dbReference>
<evidence type="ECO:0000256" key="3">
    <source>
        <dbReference type="ARBA" id="ARBA00005957"/>
    </source>
</evidence>
<gene>
    <name evidence="15" type="ORF">DR950_10770</name>
</gene>
<dbReference type="InterPro" id="IPR013856">
    <property type="entry name" value="Peptidase_M4_domain"/>
</dbReference>
<dbReference type="GO" id="GO:0030246">
    <property type="term" value="F:carbohydrate binding"/>
    <property type="evidence" value="ECO:0007669"/>
    <property type="project" value="InterPro"/>
</dbReference>
<dbReference type="Pfam" id="PF07504">
    <property type="entry name" value="FTP"/>
    <property type="match status" value="1"/>
</dbReference>
<feature type="chain" id="PRO_5016681322" evidence="13">
    <location>
        <begin position="24"/>
        <end position="1058"/>
    </location>
</feature>
<proteinExistence type="inferred from homology"/>
<dbReference type="PANTHER" id="PTHR33794:SF1">
    <property type="entry name" value="BACILLOLYSIN"/>
    <property type="match status" value="1"/>
</dbReference>
<dbReference type="InterPro" id="IPR027268">
    <property type="entry name" value="Peptidase_M4/M1_CTD_sf"/>
</dbReference>
<dbReference type="SUPFAM" id="SSF53187">
    <property type="entry name" value="Zn-dependent exopeptidases"/>
    <property type="match status" value="1"/>
</dbReference>
<dbReference type="SUPFAM" id="SSF51055">
    <property type="entry name" value="Carbohydrate binding domain"/>
    <property type="match status" value="1"/>
</dbReference>
<keyword evidence="6" id="KW-0645">Protease</keyword>
<keyword evidence="7" id="KW-0479">Metal-binding</keyword>
<comment type="similarity">
    <text evidence="3">Belongs to the peptidase M28 family. M28A subfamily.</text>
</comment>
<dbReference type="GO" id="GO:0005576">
    <property type="term" value="C:extracellular region"/>
    <property type="evidence" value="ECO:0007669"/>
    <property type="project" value="UniProtKB-SubCell"/>
</dbReference>
<dbReference type="CDD" id="cd09597">
    <property type="entry name" value="M4_TLP"/>
    <property type="match status" value="1"/>
</dbReference>
<evidence type="ECO:0000256" key="9">
    <source>
        <dbReference type="ARBA" id="ARBA00022801"/>
    </source>
</evidence>
<accession>A0A373A3R0</accession>
<dbReference type="SUPFAM" id="SSF55486">
    <property type="entry name" value="Metalloproteases ('zincins'), catalytic domain"/>
    <property type="match status" value="1"/>
</dbReference>
<keyword evidence="9" id="KW-0378">Hydrolase</keyword>
<evidence type="ECO:0000313" key="16">
    <source>
        <dbReference type="Proteomes" id="UP000263377"/>
    </source>
</evidence>
<evidence type="ECO:0000256" key="13">
    <source>
        <dbReference type="SAM" id="SignalP"/>
    </source>
</evidence>
<evidence type="ECO:0000256" key="1">
    <source>
        <dbReference type="ARBA" id="ARBA00001947"/>
    </source>
</evidence>
<keyword evidence="10" id="KW-0862">Zinc</keyword>
<dbReference type="SMART" id="SM00495">
    <property type="entry name" value="ChtBD3"/>
    <property type="match status" value="1"/>
</dbReference>
<dbReference type="GO" id="GO:0004553">
    <property type="term" value="F:hydrolase activity, hydrolyzing O-glycosyl compounds"/>
    <property type="evidence" value="ECO:0007669"/>
    <property type="project" value="InterPro"/>
</dbReference>
<dbReference type="InterPro" id="IPR041756">
    <property type="entry name" value="M28_SGAP-like"/>
</dbReference>
<evidence type="ECO:0000256" key="10">
    <source>
        <dbReference type="ARBA" id="ARBA00022833"/>
    </source>
</evidence>
<feature type="domain" description="Chitin-binding type-3" evidence="14">
    <location>
        <begin position="1012"/>
        <end position="1058"/>
    </location>
</feature>
<dbReference type="AlphaFoldDB" id="A0A373A3R0"/>